<dbReference type="AlphaFoldDB" id="A0A6L5WJK5"/>
<evidence type="ECO:0000313" key="2">
    <source>
        <dbReference type="Proteomes" id="UP000476338"/>
    </source>
</evidence>
<sequence length="77" mass="9098">MDTISLEDKVAISNATINCLKNHKINNIVDSKSMIEFAATFLPEHWEYLTNYLEIDIEQTRNTKIKKNRRYYICTTK</sequence>
<protein>
    <submittedName>
        <fullName evidence="1">Uncharacterized protein</fullName>
    </submittedName>
</protein>
<organism evidence="1 2">
    <name type="scientific">Campylobacter portucalensis</name>
    <dbReference type="NCBI Taxonomy" id="2608384"/>
    <lineage>
        <taxon>Bacteria</taxon>
        <taxon>Pseudomonadati</taxon>
        <taxon>Campylobacterota</taxon>
        <taxon>Epsilonproteobacteria</taxon>
        <taxon>Campylobacterales</taxon>
        <taxon>Campylobacteraceae</taxon>
        <taxon>Campylobacter</taxon>
    </lineage>
</organism>
<gene>
    <name evidence="1" type="ORF">F1B92_04415</name>
</gene>
<evidence type="ECO:0000313" key="1">
    <source>
        <dbReference type="EMBL" id="MSN96427.1"/>
    </source>
</evidence>
<reference evidence="1 2" key="2">
    <citation type="submission" date="2020-03" db="EMBL/GenBank/DDBJ databases">
        <title>Campylobacter portucalensis sp. nov., a new species of Campylobacter isolated from the reproductive tract of bulls.</title>
        <authorList>
            <person name="Silva M.F."/>
            <person name="Pereira G."/>
            <person name="Carneiro C."/>
            <person name="Hemphill A."/>
            <person name="Mateus L."/>
            <person name="Lopes-Da-Costa L."/>
            <person name="Silva E."/>
        </authorList>
    </citation>
    <scope>NUCLEOTIDE SEQUENCE [LARGE SCALE GENOMIC DNA]</scope>
    <source>
        <strain evidence="1 2">FMV-PI01</strain>
    </source>
</reference>
<proteinExistence type="predicted"/>
<dbReference type="EMBL" id="VWSJ01000012">
    <property type="protein sequence ID" value="MSN96427.1"/>
    <property type="molecule type" value="Genomic_DNA"/>
</dbReference>
<reference evidence="1 2" key="1">
    <citation type="submission" date="2019-09" db="EMBL/GenBank/DDBJ databases">
        <authorList>
            <person name="Silva M."/>
            <person name="Pereira G."/>
            <person name="Lopes-Da-Costa L."/>
            <person name="Silva E."/>
        </authorList>
    </citation>
    <scope>NUCLEOTIDE SEQUENCE [LARGE SCALE GENOMIC DNA]</scope>
    <source>
        <strain evidence="1 2">FMV-PI01</strain>
    </source>
</reference>
<accession>A0A6L5WJK5</accession>
<dbReference type="Proteomes" id="UP000476338">
    <property type="component" value="Unassembled WGS sequence"/>
</dbReference>
<keyword evidence="2" id="KW-1185">Reference proteome</keyword>
<comment type="caution">
    <text evidence="1">The sequence shown here is derived from an EMBL/GenBank/DDBJ whole genome shotgun (WGS) entry which is preliminary data.</text>
</comment>
<dbReference type="RefSeq" id="WP_154570695.1">
    <property type="nucleotide sequence ID" value="NZ_VWSJ01000012.1"/>
</dbReference>
<name>A0A6L5WJK5_9BACT</name>